<dbReference type="GO" id="GO:0006178">
    <property type="term" value="P:guanine salvage"/>
    <property type="evidence" value="ECO:0007669"/>
    <property type="project" value="TreeGrafter"/>
</dbReference>
<comment type="subcellular location">
    <subcellularLocation>
        <location evidence="2">Cytoplasm</location>
    </subcellularLocation>
</comment>
<evidence type="ECO:0000256" key="8">
    <source>
        <dbReference type="ARBA" id="ARBA00022679"/>
    </source>
</evidence>
<dbReference type="GO" id="GO:0000166">
    <property type="term" value="F:nucleotide binding"/>
    <property type="evidence" value="ECO:0007669"/>
    <property type="project" value="UniProtKB-KW"/>
</dbReference>
<evidence type="ECO:0000313" key="14">
    <source>
        <dbReference type="EMBL" id="AYV80843.1"/>
    </source>
</evidence>
<evidence type="ECO:0000256" key="12">
    <source>
        <dbReference type="ARBA" id="ARBA00022842"/>
    </source>
</evidence>
<proteinExistence type="inferred from homology"/>
<dbReference type="Gene3D" id="3.40.50.2020">
    <property type="match status" value="1"/>
</dbReference>
<evidence type="ECO:0000256" key="6">
    <source>
        <dbReference type="ARBA" id="ARBA00022490"/>
    </source>
</evidence>
<reference evidence="14" key="1">
    <citation type="submission" date="2018-10" db="EMBL/GenBank/DDBJ databases">
        <title>Hidden diversity of soil giant viruses.</title>
        <authorList>
            <person name="Schulz F."/>
            <person name="Alteio L."/>
            <person name="Goudeau D."/>
            <person name="Ryan E.M."/>
            <person name="Malmstrom R.R."/>
            <person name="Blanchard J."/>
            <person name="Woyke T."/>
        </authorList>
    </citation>
    <scope>NUCLEOTIDE SEQUENCE</scope>
    <source>
        <strain evidence="14">HAV1</strain>
    </source>
</reference>
<dbReference type="EMBL" id="MK072250">
    <property type="protein sequence ID" value="AYV80843.1"/>
    <property type="molecule type" value="Genomic_DNA"/>
</dbReference>
<evidence type="ECO:0000256" key="11">
    <source>
        <dbReference type="ARBA" id="ARBA00022741"/>
    </source>
</evidence>
<dbReference type="PANTHER" id="PTHR43340:SF1">
    <property type="entry name" value="HYPOXANTHINE PHOSPHORIBOSYLTRANSFERASE"/>
    <property type="match status" value="1"/>
</dbReference>
<dbReference type="SUPFAM" id="SSF53271">
    <property type="entry name" value="PRTase-like"/>
    <property type="match status" value="1"/>
</dbReference>
<name>A0A3G5A4V1_9VIRU</name>
<dbReference type="NCBIfam" id="TIGR01203">
    <property type="entry name" value="HGPRTase"/>
    <property type="match status" value="1"/>
</dbReference>
<keyword evidence="9" id="KW-0479">Metal-binding</keyword>
<dbReference type="FunFam" id="3.40.50.2020:FF:000006">
    <property type="entry name" value="Hypoxanthine phosphoribosyltransferase"/>
    <property type="match status" value="1"/>
</dbReference>
<dbReference type="GO" id="GO:0006166">
    <property type="term" value="P:purine ribonucleoside salvage"/>
    <property type="evidence" value="ECO:0007669"/>
    <property type="project" value="UniProtKB-KW"/>
</dbReference>
<accession>A0A3G5A4V1</accession>
<dbReference type="EC" id="2.4.2.8" evidence="5"/>
<evidence type="ECO:0000256" key="4">
    <source>
        <dbReference type="ARBA" id="ARBA00008391"/>
    </source>
</evidence>
<sequence>MTEPLFTESDLAMKVSELGKKITEDYKDKQLLCVSILKGSFIFMADLIRGIDNADLTTEFMVVSSYGTGTTSSGNVKIILDLKVDIRGKHVLIVEDIIDTGLTIKHLMAVLGERKPASMEVCSLLLRKSTTAPSPIPKYVGFEITATDFVVGYGLDHDEKLRNLKYIVKKVDI</sequence>
<evidence type="ECO:0000256" key="2">
    <source>
        <dbReference type="ARBA" id="ARBA00004496"/>
    </source>
</evidence>
<keyword evidence="7 14" id="KW-0328">Glycosyltransferase</keyword>
<evidence type="ECO:0000256" key="7">
    <source>
        <dbReference type="ARBA" id="ARBA00022676"/>
    </source>
</evidence>
<evidence type="ECO:0000259" key="13">
    <source>
        <dbReference type="Pfam" id="PF00156"/>
    </source>
</evidence>
<evidence type="ECO:0000256" key="3">
    <source>
        <dbReference type="ARBA" id="ARBA00004669"/>
    </source>
</evidence>
<dbReference type="InterPro" id="IPR000836">
    <property type="entry name" value="PRTase_dom"/>
</dbReference>
<evidence type="ECO:0000256" key="5">
    <source>
        <dbReference type="ARBA" id="ARBA00011895"/>
    </source>
</evidence>
<keyword evidence="8 14" id="KW-0808">Transferase</keyword>
<keyword evidence="11" id="KW-0547">Nucleotide-binding</keyword>
<dbReference type="InterPro" id="IPR029057">
    <property type="entry name" value="PRTase-like"/>
</dbReference>
<gene>
    <name evidence="14" type="ORF">Harvfovirus8_4</name>
</gene>
<organism evidence="14">
    <name type="scientific">Harvfovirus sp</name>
    <dbReference type="NCBI Taxonomy" id="2487768"/>
    <lineage>
        <taxon>Viruses</taxon>
        <taxon>Varidnaviria</taxon>
        <taxon>Bamfordvirae</taxon>
        <taxon>Nucleocytoviricota</taxon>
        <taxon>Megaviricetes</taxon>
        <taxon>Imitervirales</taxon>
        <taxon>Mimiviridae</taxon>
        <taxon>Klosneuvirinae</taxon>
    </lineage>
</organism>
<feature type="domain" description="Phosphoribosyltransferase" evidence="13">
    <location>
        <begin position="10"/>
        <end position="156"/>
    </location>
</feature>
<dbReference type="GO" id="GO:0000287">
    <property type="term" value="F:magnesium ion binding"/>
    <property type="evidence" value="ECO:0007669"/>
    <property type="project" value="TreeGrafter"/>
</dbReference>
<dbReference type="InterPro" id="IPR050408">
    <property type="entry name" value="HGPRT"/>
</dbReference>
<comment type="pathway">
    <text evidence="3">Purine metabolism; IMP biosynthesis via salvage pathway; IMP from hypoxanthine: step 1/1.</text>
</comment>
<dbReference type="GO" id="GO:0032263">
    <property type="term" value="P:GMP salvage"/>
    <property type="evidence" value="ECO:0007669"/>
    <property type="project" value="TreeGrafter"/>
</dbReference>
<evidence type="ECO:0000256" key="10">
    <source>
        <dbReference type="ARBA" id="ARBA00022726"/>
    </source>
</evidence>
<comment type="cofactor">
    <cofactor evidence="1">
        <name>Mg(2+)</name>
        <dbReference type="ChEBI" id="CHEBI:18420"/>
    </cofactor>
</comment>
<comment type="similarity">
    <text evidence="4">Belongs to the purine/pyrimidine phosphoribosyltransferase family.</text>
</comment>
<dbReference type="GO" id="GO:0032264">
    <property type="term" value="P:IMP salvage"/>
    <property type="evidence" value="ECO:0007669"/>
    <property type="project" value="TreeGrafter"/>
</dbReference>
<keyword evidence="6" id="KW-0963">Cytoplasm</keyword>
<dbReference type="PANTHER" id="PTHR43340">
    <property type="entry name" value="HYPOXANTHINE-GUANINE PHOSPHORIBOSYLTRANSFERASE"/>
    <property type="match status" value="1"/>
</dbReference>
<keyword evidence="12" id="KW-0460">Magnesium</keyword>
<dbReference type="GO" id="GO:0004422">
    <property type="term" value="F:hypoxanthine phosphoribosyltransferase activity"/>
    <property type="evidence" value="ECO:0007669"/>
    <property type="project" value="InterPro"/>
</dbReference>
<evidence type="ECO:0000256" key="9">
    <source>
        <dbReference type="ARBA" id="ARBA00022723"/>
    </source>
</evidence>
<dbReference type="CDD" id="cd06223">
    <property type="entry name" value="PRTases_typeI"/>
    <property type="match status" value="1"/>
</dbReference>
<dbReference type="InterPro" id="IPR005904">
    <property type="entry name" value="Hxn_phspho_trans"/>
</dbReference>
<dbReference type="Pfam" id="PF00156">
    <property type="entry name" value="Pribosyltran"/>
    <property type="match status" value="1"/>
</dbReference>
<protein>
    <recommendedName>
        <fullName evidence="5">hypoxanthine phosphoribosyltransferase</fullName>
        <ecNumber evidence="5">2.4.2.8</ecNumber>
    </recommendedName>
</protein>
<evidence type="ECO:0000256" key="1">
    <source>
        <dbReference type="ARBA" id="ARBA00001946"/>
    </source>
</evidence>
<keyword evidence="10" id="KW-0660">Purine salvage</keyword>
<dbReference type="GO" id="GO:0046100">
    <property type="term" value="P:hypoxanthine metabolic process"/>
    <property type="evidence" value="ECO:0007669"/>
    <property type="project" value="TreeGrafter"/>
</dbReference>